<proteinExistence type="predicted"/>
<organism evidence="1">
    <name type="scientific">marine sediment metagenome</name>
    <dbReference type="NCBI Taxonomy" id="412755"/>
    <lineage>
        <taxon>unclassified sequences</taxon>
        <taxon>metagenomes</taxon>
        <taxon>ecological metagenomes</taxon>
    </lineage>
</organism>
<evidence type="ECO:0000313" key="1">
    <source>
        <dbReference type="EMBL" id="GAH08760.1"/>
    </source>
</evidence>
<name>X1DKE2_9ZZZZ</name>
<dbReference type="InterPro" id="IPR028431">
    <property type="entry name" value="NADP_DH_HndA-like"/>
</dbReference>
<accession>X1DKE2</accession>
<reference evidence="1" key="1">
    <citation type="journal article" date="2014" name="Front. Microbiol.">
        <title>High frequency of phylogenetically diverse reductive dehalogenase-homologous genes in deep subseafloor sedimentary metagenomes.</title>
        <authorList>
            <person name="Kawai M."/>
            <person name="Futagami T."/>
            <person name="Toyoda A."/>
            <person name="Takaki Y."/>
            <person name="Nishi S."/>
            <person name="Hori S."/>
            <person name="Arai W."/>
            <person name="Tsubouchi T."/>
            <person name="Morono Y."/>
            <person name="Uchiyama I."/>
            <person name="Ito T."/>
            <person name="Fujiyama A."/>
            <person name="Inagaki F."/>
            <person name="Takami H."/>
        </authorList>
    </citation>
    <scope>NUCLEOTIDE SEQUENCE</scope>
    <source>
        <strain evidence="1">Expedition CK06-06</strain>
    </source>
</reference>
<dbReference type="PANTHER" id="PTHR43342:SF1">
    <property type="entry name" value="BIFURCATING [FEFE] HYDROGENASE GAMMA SUBUNIT"/>
    <property type="match status" value="1"/>
</dbReference>
<dbReference type="SUPFAM" id="SSF52833">
    <property type="entry name" value="Thioredoxin-like"/>
    <property type="match status" value="1"/>
</dbReference>
<dbReference type="CDD" id="cd03064">
    <property type="entry name" value="TRX_Fd_NuoE"/>
    <property type="match status" value="1"/>
</dbReference>
<dbReference type="PANTHER" id="PTHR43342">
    <property type="entry name" value="NADH-QUINONE OXIDOREDUCTASE, E SUBUNIT"/>
    <property type="match status" value="1"/>
</dbReference>
<sequence>MKGGYITLDAWKRRLAIGRGETTPDREFDLDTVACVGCCTMAPVTVVDDKPQGKVEPTKVDGILLAFEWERGKKTKES</sequence>
<dbReference type="Gene3D" id="3.40.30.10">
    <property type="entry name" value="Glutaredoxin"/>
    <property type="match status" value="1"/>
</dbReference>
<gene>
    <name evidence="1" type="ORF">S01H4_55773</name>
</gene>
<dbReference type="EMBL" id="BART01032232">
    <property type="protein sequence ID" value="GAH08760.1"/>
    <property type="molecule type" value="Genomic_DNA"/>
</dbReference>
<protein>
    <submittedName>
        <fullName evidence="1">Uncharacterized protein</fullName>
    </submittedName>
</protein>
<dbReference type="InterPro" id="IPR036249">
    <property type="entry name" value="Thioredoxin-like_sf"/>
</dbReference>
<dbReference type="InterPro" id="IPR042128">
    <property type="entry name" value="NuoE_dom"/>
</dbReference>
<comment type="caution">
    <text evidence="1">The sequence shown here is derived from an EMBL/GenBank/DDBJ whole genome shotgun (WGS) entry which is preliminary data.</text>
</comment>
<dbReference type="AlphaFoldDB" id="X1DKE2"/>
<dbReference type="Pfam" id="PF01257">
    <property type="entry name" value="2Fe-2S_thioredx"/>
    <property type="match status" value="1"/>
</dbReference>